<evidence type="ECO:0000313" key="5">
    <source>
        <dbReference type="Proteomes" id="UP001207930"/>
    </source>
</evidence>
<comment type="caution">
    <text evidence="4">The sequence shown here is derived from an EMBL/GenBank/DDBJ whole genome shotgun (WGS) entry which is preliminary data.</text>
</comment>
<evidence type="ECO:0000313" key="4">
    <source>
        <dbReference type="EMBL" id="MCW1884572.1"/>
    </source>
</evidence>
<organism evidence="4 5">
    <name type="scientific">Luteolibacter flavescens</name>
    <dbReference type="NCBI Taxonomy" id="1859460"/>
    <lineage>
        <taxon>Bacteria</taxon>
        <taxon>Pseudomonadati</taxon>
        <taxon>Verrucomicrobiota</taxon>
        <taxon>Verrucomicrobiia</taxon>
        <taxon>Verrucomicrobiales</taxon>
        <taxon>Verrucomicrobiaceae</taxon>
        <taxon>Luteolibacter</taxon>
    </lineage>
</organism>
<dbReference type="EMBL" id="JAPDDS010000003">
    <property type="protein sequence ID" value="MCW1884572.1"/>
    <property type="molecule type" value="Genomic_DNA"/>
</dbReference>
<evidence type="ECO:0000256" key="3">
    <source>
        <dbReference type="SAM" id="SignalP"/>
    </source>
</evidence>
<dbReference type="InterPro" id="IPR032675">
    <property type="entry name" value="LRR_dom_sf"/>
</dbReference>
<dbReference type="SUPFAM" id="SSF52058">
    <property type="entry name" value="L domain-like"/>
    <property type="match status" value="1"/>
</dbReference>
<dbReference type="InterPro" id="IPR050836">
    <property type="entry name" value="SDS22/Internalin_LRR"/>
</dbReference>
<keyword evidence="5" id="KW-1185">Reference proteome</keyword>
<evidence type="ECO:0000256" key="2">
    <source>
        <dbReference type="ARBA" id="ARBA00022737"/>
    </source>
</evidence>
<dbReference type="InterPro" id="IPR025875">
    <property type="entry name" value="Leu-rich_rpt_4"/>
</dbReference>
<keyword evidence="3" id="KW-0732">Signal</keyword>
<dbReference type="Proteomes" id="UP001207930">
    <property type="component" value="Unassembled WGS sequence"/>
</dbReference>
<accession>A0ABT3FM97</accession>
<gene>
    <name evidence="4" type="ORF">OKA04_07495</name>
</gene>
<keyword evidence="2" id="KW-0677">Repeat</keyword>
<sequence length="504" mass="57282">MAKRPMLQWILLCGAMSAIPICAEPMTAETFADHASKPDLTDEQIYTIEKLIDNVRWEFDKSYWRESIKLTDERRKENYQPKFNQKHVAPASALLEKRDWLSLQRVNAVRPVRDIGALRFFNQVEGLSLGENEISDISALAGFKELRRLLLKENPLRDLSPLVGCSKLEELDIARNPIEDFSVLAKLPSLKQLTISADQLPTLGRVESLPDLVELHVWSIEAEPADSLRLLPLMPKLSSLSGIRSKSLAGVERFPSLRNLSVDGDFDSLEPLAGLRALTHLHIITTSEVRDLKPLGGLAGLKSIWIVSDSSTLDLEPLVAIPRLRDVTVRCAGVEPAALAPFRKKLGSWDEDFHLATPRHAPSQKLEVLDQKAFEALDHQAPHGTWNPEGNSNMLGSEVDWLDEKLKAAFDKWLQEDEDYYFHRWQVECRWRDVQVTSEKSLDSLPRVIADIQDVLCHSKNDWIIYLQSEGEEETEEFKIWVYPDKVVVAEEHAELIRKLLSKK</sequence>
<dbReference type="InterPro" id="IPR001611">
    <property type="entry name" value="Leu-rich_rpt"/>
</dbReference>
<feature type="chain" id="PRO_5047175999" description="Leucine-rich repeat domain-containing protein" evidence="3">
    <location>
        <begin position="24"/>
        <end position="504"/>
    </location>
</feature>
<dbReference type="RefSeq" id="WP_264500529.1">
    <property type="nucleotide sequence ID" value="NZ_JAPDDS010000003.1"/>
</dbReference>
<dbReference type="PANTHER" id="PTHR46652">
    <property type="entry name" value="LEUCINE-RICH REPEAT AND IQ DOMAIN-CONTAINING PROTEIN 1-RELATED"/>
    <property type="match status" value="1"/>
</dbReference>
<protein>
    <recommendedName>
        <fullName evidence="6">Leucine-rich repeat domain-containing protein</fullName>
    </recommendedName>
</protein>
<feature type="signal peptide" evidence="3">
    <location>
        <begin position="1"/>
        <end position="23"/>
    </location>
</feature>
<keyword evidence="1" id="KW-0433">Leucine-rich repeat</keyword>
<name>A0ABT3FM97_9BACT</name>
<dbReference type="PANTHER" id="PTHR46652:SF3">
    <property type="entry name" value="LEUCINE-RICH REPEAT-CONTAINING PROTEIN 9"/>
    <property type="match status" value="1"/>
</dbReference>
<dbReference type="PROSITE" id="PS51450">
    <property type="entry name" value="LRR"/>
    <property type="match status" value="1"/>
</dbReference>
<evidence type="ECO:0008006" key="6">
    <source>
        <dbReference type="Google" id="ProtNLM"/>
    </source>
</evidence>
<dbReference type="Pfam" id="PF12799">
    <property type="entry name" value="LRR_4"/>
    <property type="match status" value="1"/>
</dbReference>
<proteinExistence type="predicted"/>
<reference evidence="4 5" key="1">
    <citation type="submission" date="2022-10" db="EMBL/GenBank/DDBJ databases">
        <title>Luteolibacter flavescens strain MCCC 1K03193, whole genome shotgun sequencing project.</title>
        <authorList>
            <person name="Zhao G."/>
            <person name="Shen L."/>
        </authorList>
    </citation>
    <scope>NUCLEOTIDE SEQUENCE [LARGE SCALE GENOMIC DNA]</scope>
    <source>
        <strain evidence="4 5">MCCC 1K03193</strain>
    </source>
</reference>
<evidence type="ECO:0000256" key="1">
    <source>
        <dbReference type="ARBA" id="ARBA00022614"/>
    </source>
</evidence>
<dbReference type="Gene3D" id="3.80.10.10">
    <property type="entry name" value="Ribonuclease Inhibitor"/>
    <property type="match status" value="2"/>
</dbReference>